<feature type="region of interest" description="Disordered" evidence="1">
    <location>
        <begin position="1"/>
        <end position="20"/>
    </location>
</feature>
<accession>A0A8T0T1F6</accession>
<name>A0A8T0T1F6_PANVG</name>
<reference evidence="2" key="1">
    <citation type="submission" date="2020-05" db="EMBL/GenBank/DDBJ databases">
        <title>WGS assembly of Panicum virgatum.</title>
        <authorList>
            <person name="Lovell J.T."/>
            <person name="Jenkins J."/>
            <person name="Shu S."/>
            <person name="Juenger T.E."/>
            <person name="Schmutz J."/>
        </authorList>
    </citation>
    <scope>NUCLEOTIDE SEQUENCE</scope>
    <source>
        <strain evidence="2">AP13</strain>
    </source>
</reference>
<dbReference type="EMBL" id="CM029045">
    <property type="protein sequence ID" value="KAG2603085.1"/>
    <property type="molecule type" value="Genomic_DNA"/>
</dbReference>
<organism evidence="2 3">
    <name type="scientific">Panicum virgatum</name>
    <name type="common">Blackwell switchgrass</name>
    <dbReference type="NCBI Taxonomy" id="38727"/>
    <lineage>
        <taxon>Eukaryota</taxon>
        <taxon>Viridiplantae</taxon>
        <taxon>Streptophyta</taxon>
        <taxon>Embryophyta</taxon>
        <taxon>Tracheophyta</taxon>
        <taxon>Spermatophyta</taxon>
        <taxon>Magnoliopsida</taxon>
        <taxon>Liliopsida</taxon>
        <taxon>Poales</taxon>
        <taxon>Poaceae</taxon>
        <taxon>PACMAD clade</taxon>
        <taxon>Panicoideae</taxon>
        <taxon>Panicodae</taxon>
        <taxon>Paniceae</taxon>
        <taxon>Panicinae</taxon>
        <taxon>Panicum</taxon>
        <taxon>Panicum sect. Hiantes</taxon>
    </lineage>
</organism>
<keyword evidence="3" id="KW-1185">Reference proteome</keyword>
<evidence type="ECO:0000313" key="2">
    <source>
        <dbReference type="EMBL" id="KAG2603085.1"/>
    </source>
</evidence>
<evidence type="ECO:0000256" key="1">
    <source>
        <dbReference type="SAM" id="MobiDB-lite"/>
    </source>
</evidence>
<proteinExistence type="predicted"/>
<dbReference type="Proteomes" id="UP000823388">
    <property type="component" value="Chromosome 5K"/>
</dbReference>
<evidence type="ECO:0000313" key="3">
    <source>
        <dbReference type="Proteomes" id="UP000823388"/>
    </source>
</evidence>
<dbReference type="AlphaFoldDB" id="A0A8T0T1F6"/>
<comment type="caution">
    <text evidence="2">The sequence shown here is derived from an EMBL/GenBank/DDBJ whole genome shotgun (WGS) entry which is preliminary data.</text>
</comment>
<gene>
    <name evidence="2" type="ORF">PVAP13_5KG745001</name>
</gene>
<sequence>MLNPTFFSNAGGRWRRPGEMATRARWQSRLAAEQEEVAAEQAAARSRRWGARSMRAATRGTTAGLQARRLSRPDQGSGGAGTSGPWGGGARQSRLRGGIARPRGSPWRQVAAGRHWEGGGRRKKEVGIRVQVGSKGCS</sequence>
<protein>
    <submittedName>
        <fullName evidence="2">Uncharacterized protein</fullName>
    </submittedName>
</protein>
<feature type="region of interest" description="Disordered" evidence="1">
    <location>
        <begin position="38"/>
        <end position="138"/>
    </location>
</feature>
<feature type="compositionally biased region" description="Gly residues" evidence="1">
    <location>
        <begin position="76"/>
        <end position="90"/>
    </location>
</feature>